<proteinExistence type="inferred from homology"/>
<keyword evidence="1" id="KW-0809">Transit peptide</keyword>
<feature type="domain" description="FCP1 homology" evidence="2">
    <location>
        <begin position="1"/>
        <end position="116"/>
    </location>
</feature>
<gene>
    <name evidence="3" type="ORF">THAPSDRAFT_17006</name>
</gene>
<feature type="non-terminal residue" evidence="3">
    <location>
        <position position="1"/>
    </location>
</feature>
<dbReference type="STRING" id="35128.B8C0K7"/>
<dbReference type="PROSITE" id="PS50969">
    <property type="entry name" value="FCP1"/>
    <property type="match status" value="1"/>
</dbReference>
<dbReference type="Proteomes" id="UP000001449">
    <property type="component" value="Chromosome 4"/>
</dbReference>
<keyword evidence="1" id="KW-0813">Transport</keyword>
<reference evidence="3 4" key="1">
    <citation type="journal article" date="2004" name="Science">
        <title>The genome of the diatom Thalassiosira pseudonana: ecology, evolution, and metabolism.</title>
        <authorList>
            <person name="Armbrust E.V."/>
            <person name="Berges J.A."/>
            <person name="Bowler C."/>
            <person name="Green B.R."/>
            <person name="Martinez D."/>
            <person name="Putnam N.H."/>
            <person name="Zhou S."/>
            <person name="Allen A.E."/>
            <person name="Apt K.E."/>
            <person name="Bechner M."/>
            <person name="Brzezinski M.A."/>
            <person name="Chaal B.K."/>
            <person name="Chiovitti A."/>
            <person name="Davis A.K."/>
            <person name="Demarest M.S."/>
            <person name="Detter J.C."/>
            <person name="Glavina T."/>
            <person name="Goodstein D."/>
            <person name="Hadi M.Z."/>
            <person name="Hellsten U."/>
            <person name="Hildebrand M."/>
            <person name="Jenkins B.D."/>
            <person name="Jurka J."/>
            <person name="Kapitonov V.V."/>
            <person name="Kroger N."/>
            <person name="Lau W.W."/>
            <person name="Lane T.W."/>
            <person name="Larimer F.W."/>
            <person name="Lippmeier J.C."/>
            <person name="Lucas S."/>
            <person name="Medina M."/>
            <person name="Montsant A."/>
            <person name="Obornik M."/>
            <person name="Parker M.S."/>
            <person name="Palenik B."/>
            <person name="Pazour G.J."/>
            <person name="Richardson P.M."/>
            <person name="Rynearson T.A."/>
            <person name="Saito M.A."/>
            <person name="Schwartz D.C."/>
            <person name="Thamatrakoln K."/>
            <person name="Valentin K."/>
            <person name="Vardi A."/>
            <person name="Wilkerson F.P."/>
            <person name="Rokhsar D.S."/>
        </authorList>
    </citation>
    <scope>NUCLEOTIDE SEQUENCE [LARGE SCALE GENOMIC DNA]</scope>
    <source>
        <strain evidence="3 4">CCMP1335</strain>
    </source>
</reference>
<dbReference type="HOGENOM" id="CLU_020262_4_5_1"/>
<name>B8C0K7_THAPS</name>
<reference evidence="3 4" key="2">
    <citation type="journal article" date="2008" name="Nature">
        <title>The Phaeodactylum genome reveals the evolutionary history of diatom genomes.</title>
        <authorList>
            <person name="Bowler C."/>
            <person name="Allen A.E."/>
            <person name="Badger J.H."/>
            <person name="Grimwood J."/>
            <person name="Jabbari K."/>
            <person name="Kuo A."/>
            <person name="Maheswari U."/>
            <person name="Martens C."/>
            <person name="Maumus F."/>
            <person name="Otillar R.P."/>
            <person name="Rayko E."/>
            <person name="Salamov A."/>
            <person name="Vandepoele K."/>
            <person name="Beszteri B."/>
            <person name="Gruber A."/>
            <person name="Heijde M."/>
            <person name="Katinka M."/>
            <person name="Mock T."/>
            <person name="Valentin K."/>
            <person name="Verret F."/>
            <person name="Berges J.A."/>
            <person name="Brownlee C."/>
            <person name="Cadoret J.P."/>
            <person name="Chiovitti A."/>
            <person name="Choi C.J."/>
            <person name="Coesel S."/>
            <person name="De Martino A."/>
            <person name="Detter J.C."/>
            <person name="Durkin C."/>
            <person name="Falciatore A."/>
            <person name="Fournet J."/>
            <person name="Haruta M."/>
            <person name="Huysman M.J."/>
            <person name="Jenkins B.D."/>
            <person name="Jiroutova K."/>
            <person name="Jorgensen R.E."/>
            <person name="Joubert Y."/>
            <person name="Kaplan A."/>
            <person name="Kroger N."/>
            <person name="Kroth P.G."/>
            <person name="La Roche J."/>
            <person name="Lindquist E."/>
            <person name="Lommer M."/>
            <person name="Martin-Jezequel V."/>
            <person name="Lopez P.J."/>
            <person name="Lucas S."/>
            <person name="Mangogna M."/>
            <person name="McGinnis K."/>
            <person name="Medlin L.K."/>
            <person name="Montsant A."/>
            <person name="Oudot-Le Secq M.P."/>
            <person name="Napoli C."/>
            <person name="Obornik M."/>
            <person name="Parker M.S."/>
            <person name="Petit J.L."/>
            <person name="Porcel B.M."/>
            <person name="Poulsen N."/>
            <person name="Robison M."/>
            <person name="Rychlewski L."/>
            <person name="Rynearson T.A."/>
            <person name="Schmutz J."/>
            <person name="Shapiro H."/>
            <person name="Siaut M."/>
            <person name="Stanley M."/>
            <person name="Sussman M.R."/>
            <person name="Taylor A.R."/>
            <person name="Vardi A."/>
            <person name="von Dassow P."/>
            <person name="Vyverman W."/>
            <person name="Willis A."/>
            <person name="Wyrwicz L.S."/>
            <person name="Rokhsar D.S."/>
            <person name="Weissenbach J."/>
            <person name="Armbrust E.V."/>
            <person name="Green B.R."/>
            <person name="Van de Peer Y."/>
            <person name="Grigoriev I.V."/>
        </authorList>
    </citation>
    <scope>NUCLEOTIDE SEQUENCE [LARGE SCALE GENOMIC DNA]</scope>
    <source>
        <strain evidence="3 4">CCMP1335</strain>
    </source>
</reference>
<dbReference type="eggNOG" id="KOG2832">
    <property type="taxonomic scope" value="Eukaryota"/>
</dbReference>
<dbReference type="InterPro" id="IPR050365">
    <property type="entry name" value="TIM50"/>
</dbReference>
<keyword evidence="1" id="KW-0653">Protein transport</keyword>
<comment type="subunit">
    <text evidence="1">Component of the TIM23 complex.</text>
</comment>
<dbReference type="PANTHER" id="PTHR12210">
    <property type="entry name" value="DULLARD PROTEIN PHOSPHATASE"/>
    <property type="match status" value="1"/>
</dbReference>
<dbReference type="Pfam" id="PF03031">
    <property type="entry name" value="NIF"/>
    <property type="match status" value="1"/>
</dbReference>
<keyword evidence="1" id="KW-0811">Translocation</keyword>
<dbReference type="InterPro" id="IPR036412">
    <property type="entry name" value="HAD-like_sf"/>
</dbReference>
<comment type="similarity">
    <text evidence="1">Belongs to the TIM50 family.</text>
</comment>
<dbReference type="OMA" id="HREATHY"/>
<dbReference type="RefSeq" id="XP_002289544.1">
    <property type="nucleotide sequence ID" value="XM_002289508.1"/>
</dbReference>
<keyword evidence="1" id="KW-0496">Mitochondrion</keyword>
<sequence>KRPGVDKFLATLAQYYEIVIFTPSPEGLAIPVLDSLDSKGFAMHRLHREATHYHNGVHCKDLSWLNRPLRKIVALDDDPDALQFQPENLIRVKPYDDPNDRDDNTLERITPLLIEI</sequence>
<evidence type="ECO:0000259" key="2">
    <source>
        <dbReference type="PROSITE" id="PS50969"/>
    </source>
</evidence>
<dbReference type="Gene3D" id="3.40.50.1000">
    <property type="entry name" value="HAD superfamily/HAD-like"/>
    <property type="match status" value="1"/>
</dbReference>
<dbReference type="GeneID" id="7451390"/>
<dbReference type="SUPFAM" id="SSF56784">
    <property type="entry name" value="HAD-like"/>
    <property type="match status" value="1"/>
</dbReference>
<dbReference type="CDD" id="cd07521">
    <property type="entry name" value="HAD_FCP1-like"/>
    <property type="match status" value="1"/>
</dbReference>
<dbReference type="GO" id="GO:0005744">
    <property type="term" value="C:TIM23 mitochondrial import inner membrane translocase complex"/>
    <property type="evidence" value="ECO:0000318"/>
    <property type="project" value="GO_Central"/>
</dbReference>
<dbReference type="GO" id="GO:0030150">
    <property type="term" value="P:protein import into mitochondrial matrix"/>
    <property type="evidence" value="ECO:0000318"/>
    <property type="project" value="GO_Central"/>
</dbReference>
<evidence type="ECO:0000256" key="1">
    <source>
        <dbReference type="RuleBase" id="RU365079"/>
    </source>
</evidence>
<evidence type="ECO:0000313" key="4">
    <source>
        <dbReference type="Proteomes" id="UP000001449"/>
    </source>
</evidence>
<dbReference type="InterPro" id="IPR004274">
    <property type="entry name" value="FCP1_dom"/>
</dbReference>
<protein>
    <recommendedName>
        <fullName evidence="1">Mitochondrial import inner membrane translocase subunit TIM50</fullName>
    </recommendedName>
</protein>
<dbReference type="SMART" id="SM00577">
    <property type="entry name" value="CPDc"/>
    <property type="match status" value="1"/>
</dbReference>
<dbReference type="AlphaFoldDB" id="B8C0K7"/>
<organism evidence="3 4">
    <name type="scientific">Thalassiosira pseudonana</name>
    <name type="common">Marine diatom</name>
    <name type="synonym">Cyclotella nana</name>
    <dbReference type="NCBI Taxonomy" id="35128"/>
    <lineage>
        <taxon>Eukaryota</taxon>
        <taxon>Sar</taxon>
        <taxon>Stramenopiles</taxon>
        <taxon>Ochrophyta</taxon>
        <taxon>Bacillariophyta</taxon>
        <taxon>Coscinodiscophyceae</taxon>
        <taxon>Thalassiosirophycidae</taxon>
        <taxon>Thalassiosirales</taxon>
        <taxon>Thalassiosiraceae</taxon>
        <taxon>Thalassiosira</taxon>
    </lineage>
</organism>
<dbReference type="InParanoid" id="B8C0K7"/>
<dbReference type="PaxDb" id="35128-Thaps17006"/>
<comment type="subcellular location">
    <subcellularLocation>
        <location evidence="1">Mitochondrion inner membrane</location>
        <topology evidence="1">Single-pass membrane protein</topology>
    </subcellularLocation>
</comment>
<evidence type="ECO:0000313" key="3">
    <source>
        <dbReference type="EMBL" id="EED93081.1"/>
    </source>
</evidence>
<feature type="non-terminal residue" evidence="3">
    <location>
        <position position="116"/>
    </location>
</feature>
<dbReference type="KEGG" id="tps:THAPSDRAFT_17006"/>
<keyword evidence="4" id="KW-1185">Reference proteome</keyword>
<dbReference type="EMBL" id="CM000641">
    <property type="protein sequence ID" value="EED93081.1"/>
    <property type="molecule type" value="Genomic_DNA"/>
</dbReference>
<dbReference type="InterPro" id="IPR023214">
    <property type="entry name" value="HAD_sf"/>
</dbReference>
<comment type="function">
    <text evidence="1">Essential component of the TIM23 complex, a complex that mediates the translocation of transit peptide-containing proteins across the mitochondrial inner membrane.</text>
</comment>
<accession>B8C0K7</accession>